<feature type="compositionally biased region" description="Low complexity" evidence="1">
    <location>
        <begin position="21"/>
        <end position="35"/>
    </location>
</feature>
<evidence type="ECO:0000256" key="1">
    <source>
        <dbReference type="SAM" id="MobiDB-lite"/>
    </source>
</evidence>
<reference evidence="2" key="1">
    <citation type="submission" date="2021-05" db="EMBL/GenBank/DDBJ databases">
        <authorList>
            <person name="Alioto T."/>
            <person name="Alioto T."/>
            <person name="Gomez Garrido J."/>
        </authorList>
    </citation>
    <scope>NUCLEOTIDE SEQUENCE</scope>
</reference>
<name>A0A8D8G6R2_CULPI</name>
<feature type="compositionally biased region" description="Polar residues" evidence="1">
    <location>
        <begin position="36"/>
        <end position="46"/>
    </location>
</feature>
<sequence>MLDLAAATGNEGNDPDDPFQDPSSNPDSASPAVSSMAYSSPATTIAGSPAAESSEDETSEEFREQLQNVQKQLEALSSLPNTIQLTIAALTEQLAALAQPKRKSKSVTPRPAGIRITDLVLMRLLFHP</sequence>
<protein>
    <submittedName>
        <fullName evidence="2">(northern house mosquito) hypothetical protein</fullName>
    </submittedName>
</protein>
<accession>A0A8D8G6R2</accession>
<feature type="region of interest" description="Disordered" evidence="1">
    <location>
        <begin position="1"/>
        <end position="66"/>
    </location>
</feature>
<proteinExistence type="predicted"/>
<evidence type="ECO:0000313" key="2">
    <source>
        <dbReference type="EMBL" id="CAG6495644.1"/>
    </source>
</evidence>
<organism evidence="2">
    <name type="scientific">Culex pipiens</name>
    <name type="common">House mosquito</name>
    <dbReference type="NCBI Taxonomy" id="7175"/>
    <lineage>
        <taxon>Eukaryota</taxon>
        <taxon>Metazoa</taxon>
        <taxon>Ecdysozoa</taxon>
        <taxon>Arthropoda</taxon>
        <taxon>Hexapoda</taxon>
        <taxon>Insecta</taxon>
        <taxon>Pterygota</taxon>
        <taxon>Neoptera</taxon>
        <taxon>Endopterygota</taxon>
        <taxon>Diptera</taxon>
        <taxon>Nematocera</taxon>
        <taxon>Culicoidea</taxon>
        <taxon>Culicidae</taxon>
        <taxon>Culicinae</taxon>
        <taxon>Culicini</taxon>
        <taxon>Culex</taxon>
        <taxon>Culex</taxon>
    </lineage>
</organism>
<dbReference type="AlphaFoldDB" id="A0A8D8G6R2"/>
<dbReference type="EMBL" id="HBUE01129411">
    <property type="protein sequence ID" value="CAG6495644.1"/>
    <property type="molecule type" value="Transcribed_RNA"/>
</dbReference>